<evidence type="ECO:0000313" key="3">
    <source>
        <dbReference type="Proteomes" id="UP001140453"/>
    </source>
</evidence>
<reference evidence="2" key="1">
    <citation type="submission" date="2022-10" db="EMBL/GenBank/DDBJ databases">
        <title>Tapping the CABI collections for fungal endophytes: first genome assemblies for Collariella, Neodidymelliopsis, Ascochyta clinopodiicola, Didymella pomorum, Didymosphaeria variabile, Neocosmospora piperis and Neocucurbitaria cava.</title>
        <authorList>
            <person name="Hill R."/>
        </authorList>
    </citation>
    <scope>NUCLEOTIDE SEQUENCE</scope>
    <source>
        <strain evidence="2">IMI 355082</strain>
    </source>
</reference>
<feature type="compositionally biased region" description="Basic residues" evidence="1">
    <location>
        <begin position="1"/>
        <end position="11"/>
    </location>
</feature>
<dbReference type="OrthoDB" id="8188991at2759"/>
<protein>
    <submittedName>
        <fullName evidence="2">Uncharacterized protein</fullName>
    </submittedName>
</protein>
<dbReference type="EMBL" id="JAPEVB010000002">
    <property type="protein sequence ID" value="KAJ4393685.1"/>
    <property type="molecule type" value="Genomic_DNA"/>
</dbReference>
<dbReference type="AlphaFoldDB" id="A0A9W9CY35"/>
<feature type="compositionally biased region" description="Basic and acidic residues" evidence="1">
    <location>
        <begin position="26"/>
        <end position="39"/>
    </location>
</feature>
<organism evidence="2 3">
    <name type="scientific">Gnomoniopsis smithogilvyi</name>
    <dbReference type="NCBI Taxonomy" id="1191159"/>
    <lineage>
        <taxon>Eukaryota</taxon>
        <taxon>Fungi</taxon>
        <taxon>Dikarya</taxon>
        <taxon>Ascomycota</taxon>
        <taxon>Pezizomycotina</taxon>
        <taxon>Sordariomycetes</taxon>
        <taxon>Sordariomycetidae</taxon>
        <taxon>Diaporthales</taxon>
        <taxon>Gnomoniaceae</taxon>
        <taxon>Gnomoniopsis</taxon>
    </lineage>
</organism>
<evidence type="ECO:0000256" key="1">
    <source>
        <dbReference type="SAM" id="MobiDB-lite"/>
    </source>
</evidence>
<proteinExistence type="predicted"/>
<evidence type="ECO:0000313" key="2">
    <source>
        <dbReference type="EMBL" id="KAJ4393685.1"/>
    </source>
</evidence>
<sequence length="230" mass="26186">MAGKATPKKQNNRANPITKKGKGGKPVKEKDPKDSHLYTDDNPETTLQGTGFKDATTANSTISLVSKRSLLYQWQTINTMYNRAKHHPKKTKDMEAAMAVFEKWLKETYPQQKADLRVFKPLQKKTVELFLPDLQKAKGVDTRFAELYVTLEPRKKLANVLVDDSKPGELDWDRTRVEALTALVPDKDNEVEESKLWEKDGMPSNYHLSLIAWAWSPLTEYKLLKGAKKG</sequence>
<accession>A0A9W9CY35</accession>
<name>A0A9W9CY35_9PEZI</name>
<gene>
    <name evidence="2" type="ORF">N0V93_002900</name>
</gene>
<feature type="region of interest" description="Disordered" evidence="1">
    <location>
        <begin position="1"/>
        <end position="52"/>
    </location>
</feature>
<dbReference type="Proteomes" id="UP001140453">
    <property type="component" value="Unassembled WGS sequence"/>
</dbReference>
<comment type="caution">
    <text evidence="2">The sequence shown here is derived from an EMBL/GenBank/DDBJ whole genome shotgun (WGS) entry which is preliminary data.</text>
</comment>
<keyword evidence="3" id="KW-1185">Reference proteome</keyword>